<name>A0A4R5VV47_9BACI</name>
<dbReference type="Gene3D" id="3.50.30.10">
    <property type="entry name" value="Phosphohistidine domain"/>
    <property type="match status" value="1"/>
</dbReference>
<dbReference type="RefSeq" id="WP_133333438.1">
    <property type="nucleotide sequence ID" value="NZ_JAVGVR010000001.1"/>
</dbReference>
<dbReference type="Pfam" id="PF01989">
    <property type="entry name" value="AcnX_swivel_put"/>
    <property type="match status" value="1"/>
</dbReference>
<reference evidence="3" key="2">
    <citation type="submission" date="2023-08" db="EMBL/GenBank/DDBJ databases">
        <title>Nitrogen cycling bacteria in agricultural field soils.</title>
        <authorList>
            <person name="Jang J."/>
        </authorList>
    </citation>
    <scope>NUCLEOTIDE SEQUENCE</scope>
    <source>
        <strain evidence="3">PS3-36</strain>
    </source>
</reference>
<dbReference type="EMBL" id="JAVGVR010000001">
    <property type="protein sequence ID" value="MDQ6597481.1"/>
    <property type="molecule type" value="Genomic_DNA"/>
</dbReference>
<evidence type="ECO:0000313" key="4">
    <source>
        <dbReference type="EMBL" id="TDK63094.1"/>
    </source>
</evidence>
<evidence type="ECO:0000259" key="2">
    <source>
        <dbReference type="Pfam" id="PF01989"/>
    </source>
</evidence>
<dbReference type="PANTHER" id="PTHR36577">
    <property type="entry name" value="DUF521 DOMAIN PROTEIN (AFU_ORTHOLOGUE AFUA_6G00490)"/>
    <property type="match status" value="1"/>
</dbReference>
<comment type="caution">
    <text evidence="4">The sequence shown here is derived from an EMBL/GenBank/DDBJ whole genome shotgun (WGS) entry which is preliminary data.</text>
</comment>
<dbReference type="PANTHER" id="PTHR36577:SF3">
    <property type="entry name" value="DUF521 DOMAIN PROTEIN (AFU_ORTHOLOGUE AFUA_6G00490)"/>
    <property type="match status" value="1"/>
</dbReference>
<accession>A0A4R5VV47</accession>
<dbReference type="AlphaFoldDB" id="A0A4R5VV47"/>
<sequence>MSSSKLLIKKGQVLVDGQSEGPVLATNVPLSFWGGLNPTTGEIIDRHHPLSKENVTGKVFVLPTGRGSCTGSGILLEAIFSEHAPTAILLCQLDEIISLGSIVADEFLQKSIPIIVLTPKDFDDALKAKYAFIDKAGKVKLQI</sequence>
<dbReference type="SUPFAM" id="SSF52016">
    <property type="entry name" value="LeuD/IlvD-like"/>
    <property type="match status" value="1"/>
</dbReference>
<dbReference type="EMBL" id="SMYO01000003">
    <property type="protein sequence ID" value="TDK63094.1"/>
    <property type="molecule type" value="Genomic_DNA"/>
</dbReference>
<keyword evidence="1" id="KW-0456">Lyase</keyword>
<organism evidence="4 5">
    <name type="scientific">Bacillus salipaludis</name>
    <dbReference type="NCBI Taxonomy" id="2547811"/>
    <lineage>
        <taxon>Bacteria</taxon>
        <taxon>Bacillati</taxon>
        <taxon>Bacillota</taxon>
        <taxon>Bacilli</taxon>
        <taxon>Bacillales</taxon>
        <taxon>Bacillaceae</taxon>
        <taxon>Bacillus</taxon>
    </lineage>
</organism>
<dbReference type="InterPro" id="IPR002840">
    <property type="entry name" value="PMDh-S-like_dom"/>
</dbReference>
<dbReference type="Proteomes" id="UP000295132">
    <property type="component" value="Unassembled WGS sequence"/>
</dbReference>
<evidence type="ECO:0000313" key="6">
    <source>
        <dbReference type="Proteomes" id="UP001178888"/>
    </source>
</evidence>
<dbReference type="CDD" id="cd01356">
    <property type="entry name" value="AcnX_swivel"/>
    <property type="match status" value="1"/>
</dbReference>
<dbReference type="Proteomes" id="UP001178888">
    <property type="component" value="Unassembled WGS sequence"/>
</dbReference>
<evidence type="ECO:0000256" key="1">
    <source>
        <dbReference type="ARBA" id="ARBA00023239"/>
    </source>
</evidence>
<reference evidence="4 5" key="1">
    <citation type="submission" date="2019-03" db="EMBL/GenBank/DDBJ databases">
        <title>Bacillus niacini sp. nov. a Nicotinate-Metabolizing Mesophile Isolated from Soil.</title>
        <authorList>
            <person name="Zhang G."/>
        </authorList>
    </citation>
    <scope>NUCLEOTIDE SEQUENCE [LARGE SCALE GENOMIC DNA]</scope>
    <source>
        <strain evidence="4 5">WN066</strain>
    </source>
</reference>
<gene>
    <name evidence="4" type="ORF">E2K98_06470</name>
    <name evidence="3" type="ORF">RCG21_14120</name>
</gene>
<evidence type="ECO:0000313" key="3">
    <source>
        <dbReference type="EMBL" id="MDQ6597481.1"/>
    </source>
</evidence>
<proteinExistence type="predicted"/>
<feature type="domain" description="Phosphomevalonate dehydratase small subunit-like" evidence="2">
    <location>
        <begin position="30"/>
        <end position="114"/>
    </location>
</feature>
<evidence type="ECO:0000313" key="5">
    <source>
        <dbReference type="Proteomes" id="UP000295132"/>
    </source>
</evidence>
<dbReference type="GO" id="GO:0016829">
    <property type="term" value="F:lyase activity"/>
    <property type="evidence" value="ECO:0007669"/>
    <property type="project" value="UniProtKB-KW"/>
</dbReference>
<protein>
    <submittedName>
        <fullName evidence="4">DUF126 domain-containing protein</fullName>
    </submittedName>
</protein>
<keyword evidence="6" id="KW-1185">Reference proteome</keyword>